<protein>
    <submittedName>
        <fullName evidence="1">Uncharacterized protein</fullName>
    </submittedName>
</protein>
<dbReference type="AlphaFoldDB" id="A0A839JXC4"/>
<dbReference type="Proteomes" id="UP000574276">
    <property type="component" value="Unassembled WGS sequence"/>
</dbReference>
<gene>
    <name evidence="1" type="ORF">H0486_03190</name>
</gene>
<organism evidence="1 2">
    <name type="scientific">Variimorphobacter saccharofermentans</name>
    <dbReference type="NCBI Taxonomy" id="2755051"/>
    <lineage>
        <taxon>Bacteria</taxon>
        <taxon>Bacillati</taxon>
        <taxon>Bacillota</taxon>
        <taxon>Clostridia</taxon>
        <taxon>Lachnospirales</taxon>
        <taxon>Lachnospiraceae</taxon>
        <taxon>Variimorphobacter</taxon>
    </lineage>
</organism>
<reference evidence="1 2" key="1">
    <citation type="submission" date="2020-07" db="EMBL/GenBank/DDBJ databases">
        <title>Characterization and genome sequencing of isolate MD1, a novel member within the family Lachnospiraceae.</title>
        <authorList>
            <person name="Rettenmaier R."/>
            <person name="Di Bello L."/>
            <person name="Zinser C."/>
            <person name="Scheitz K."/>
            <person name="Liebl W."/>
            <person name="Zverlov V."/>
        </authorList>
    </citation>
    <scope>NUCLEOTIDE SEQUENCE [LARGE SCALE GENOMIC DNA]</scope>
    <source>
        <strain evidence="1 2">MD1</strain>
    </source>
</reference>
<name>A0A839JXC4_9FIRM</name>
<evidence type="ECO:0000313" key="2">
    <source>
        <dbReference type="Proteomes" id="UP000574276"/>
    </source>
</evidence>
<dbReference type="RefSeq" id="WP_228351618.1">
    <property type="nucleotide sequence ID" value="NZ_JACEGA010000001.1"/>
</dbReference>
<sequence>MKVVKKINEPVWEREEVILLVENYFRTKYLPSYKIDEEILGLSKFLKYRYEKINGQTASETFRNFAGVRMQTARIRCLDPDTDLHGMQGTRLQKEIVEEYLVNKNIIIEEANVIYKKYYSDKYRI</sequence>
<dbReference type="EMBL" id="JACEGA010000001">
    <property type="protein sequence ID" value="MBB2181877.1"/>
    <property type="molecule type" value="Genomic_DNA"/>
</dbReference>
<proteinExistence type="predicted"/>
<evidence type="ECO:0000313" key="1">
    <source>
        <dbReference type="EMBL" id="MBB2181877.1"/>
    </source>
</evidence>
<keyword evidence="2" id="KW-1185">Reference proteome</keyword>
<comment type="caution">
    <text evidence="1">The sequence shown here is derived from an EMBL/GenBank/DDBJ whole genome shotgun (WGS) entry which is preliminary data.</text>
</comment>
<accession>A0A839JXC4</accession>